<proteinExistence type="predicted"/>
<feature type="transmembrane region" description="Helical" evidence="1">
    <location>
        <begin position="17"/>
        <end position="40"/>
    </location>
</feature>
<evidence type="ECO:0000313" key="3">
    <source>
        <dbReference type="Proteomes" id="UP000032545"/>
    </source>
</evidence>
<dbReference type="PANTHER" id="PTHR37305:SF1">
    <property type="entry name" value="MEMBRANE PROTEIN"/>
    <property type="match status" value="1"/>
</dbReference>
<dbReference type="RefSeq" id="WP_044882898.1">
    <property type="nucleotide sequence ID" value="NZ_JYFN01000001.1"/>
</dbReference>
<dbReference type="GO" id="GO:0005886">
    <property type="term" value="C:plasma membrane"/>
    <property type="evidence" value="ECO:0007669"/>
    <property type="project" value="UniProtKB-SubCell"/>
</dbReference>
<reference evidence="3" key="1">
    <citation type="submission" date="2015-02" db="EMBL/GenBank/DDBJ databases">
        <title>Draft Genome of Frankia sp. CpI1-S.</title>
        <authorList>
            <person name="Oshone R.T."/>
            <person name="Ngom M."/>
            <person name="Ghodhbane-Gtari F."/>
            <person name="Gtari M."/>
            <person name="Morris K."/>
            <person name="Thomas K."/>
            <person name="Sen A."/>
            <person name="Tisa L.S."/>
        </authorList>
    </citation>
    <scope>NUCLEOTIDE SEQUENCE [LARGE SCALE GENOMIC DNA]</scope>
    <source>
        <strain evidence="3">CpI1-S</strain>
    </source>
</reference>
<comment type="caution">
    <text evidence="2">The sequence shown here is derived from an EMBL/GenBank/DDBJ whole genome shotgun (WGS) entry which is preliminary data.</text>
</comment>
<dbReference type="EMBL" id="JYFN01000001">
    <property type="protein sequence ID" value="KJE25453.1"/>
    <property type="molecule type" value="Genomic_DNA"/>
</dbReference>
<keyword evidence="1" id="KW-1133">Transmembrane helix</keyword>
<gene>
    <name evidence="2" type="ORF">FF36_00066</name>
</gene>
<reference evidence="2 3" key="2">
    <citation type="journal article" date="2016" name="Genome Announc.">
        <title>Permanent Draft Genome Sequences for Two Variants of Frankia sp. Strain CpI1, the First Frankia Strain Isolated from Root Nodules of Comptonia peregrina.</title>
        <authorList>
            <person name="Oshone R."/>
            <person name="Hurst S.G.IV."/>
            <person name="Abebe-Akele F."/>
            <person name="Simpson S."/>
            <person name="Morris K."/>
            <person name="Thomas W.K."/>
            <person name="Tisa L.S."/>
        </authorList>
    </citation>
    <scope>NUCLEOTIDE SEQUENCE [LARGE SCALE GENOMIC DNA]</scope>
    <source>
        <strain evidence="3">CpI1-S</strain>
    </source>
</reference>
<evidence type="ECO:0000256" key="1">
    <source>
        <dbReference type="SAM" id="Phobius"/>
    </source>
</evidence>
<dbReference type="PANTHER" id="PTHR37305">
    <property type="entry name" value="INTEGRAL MEMBRANE PROTEIN-RELATED"/>
    <property type="match status" value="1"/>
</dbReference>
<protein>
    <submittedName>
        <fullName evidence="2">ABC-2 family transporter protein</fullName>
    </submittedName>
</protein>
<feature type="transmembrane region" description="Helical" evidence="1">
    <location>
        <begin position="107"/>
        <end position="136"/>
    </location>
</feature>
<keyword evidence="3" id="KW-1185">Reference proteome</keyword>
<keyword evidence="1" id="KW-0472">Membrane</keyword>
<accession>A0A0D8BML2</accession>
<feature type="transmembrane region" description="Helical" evidence="1">
    <location>
        <begin position="235"/>
        <end position="254"/>
    </location>
</feature>
<dbReference type="GO" id="GO:0140359">
    <property type="term" value="F:ABC-type transporter activity"/>
    <property type="evidence" value="ECO:0007669"/>
    <property type="project" value="InterPro"/>
</dbReference>
<dbReference type="OrthoDB" id="5192880at2"/>
<evidence type="ECO:0000313" key="2">
    <source>
        <dbReference type="EMBL" id="KJE25453.1"/>
    </source>
</evidence>
<dbReference type="PROSITE" id="PS51257">
    <property type="entry name" value="PROKAR_LIPOPROTEIN"/>
    <property type="match status" value="1"/>
</dbReference>
<organism evidence="2 3">
    <name type="scientific">Frankia torreyi</name>
    <dbReference type="NCBI Taxonomy" id="1856"/>
    <lineage>
        <taxon>Bacteria</taxon>
        <taxon>Bacillati</taxon>
        <taxon>Actinomycetota</taxon>
        <taxon>Actinomycetes</taxon>
        <taxon>Frankiales</taxon>
        <taxon>Frankiaceae</taxon>
        <taxon>Frankia</taxon>
    </lineage>
</organism>
<feature type="transmembrane region" description="Helical" evidence="1">
    <location>
        <begin position="60"/>
        <end position="86"/>
    </location>
</feature>
<keyword evidence="1" id="KW-0812">Transmembrane</keyword>
<dbReference type="AlphaFoldDB" id="A0A0D8BML2"/>
<sequence length="261" mass="26898">MIAAFRAEWVPLLRPRFLLGTLGAVVACALLGTVLTFFSVGHRDFDGDPVTAAALSRPDGLLQGVQAVSILLGVVALSVVAASLAGDHSHGTLRNQLVARPHRARLLAGKLLALAAFVVLIVAAATAVSVGLSFLLAPTRGVSTAAWSSGAGLVELGTGFVNLCLGSLGYAAIGALAAILLRGPAAAIAVALAYALPVEMLIARIYRPARSWLPVQLMQEIATGGAADPMPYADALLRGVVYAGVMVLLALMVFRRRDMTA</sequence>
<dbReference type="Proteomes" id="UP000032545">
    <property type="component" value="Unassembled WGS sequence"/>
</dbReference>
<feature type="transmembrane region" description="Helical" evidence="1">
    <location>
        <begin position="156"/>
        <end position="181"/>
    </location>
</feature>
<name>A0A0D8BML2_9ACTN</name>
<dbReference type="PATRIC" id="fig|1502723.3.peg.76"/>
<feature type="transmembrane region" description="Helical" evidence="1">
    <location>
        <begin position="188"/>
        <end position="206"/>
    </location>
</feature>